<proteinExistence type="predicted"/>
<keyword evidence="3" id="KW-0732">Signal</keyword>
<evidence type="ECO:0000256" key="1">
    <source>
        <dbReference type="ARBA" id="ARBA00004613"/>
    </source>
</evidence>
<dbReference type="InterPro" id="IPR047589">
    <property type="entry name" value="DUF11_rpt"/>
</dbReference>
<feature type="domain" description="DUF11" evidence="5">
    <location>
        <begin position="1062"/>
        <end position="1183"/>
    </location>
</feature>
<evidence type="ECO:0000259" key="6">
    <source>
        <dbReference type="Pfam" id="PF17210"/>
    </source>
</evidence>
<evidence type="ECO:0000259" key="7">
    <source>
        <dbReference type="Pfam" id="PF24514"/>
    </source>
</evidence>
<dbReference type="InterPro" id="IPR051172">
    <property type="entry name" value="Chlamydia_OmcB"/>
</dbReference>
<evidence type="ECO:0000313" key="9">
    <source>
        <dbReference type="Proteomes" id="UP000575898"/>
    </source>
</evidence>
<dbReference type="InterPro" id="IPR055371">
    <property type="entry name" value="SpaA_PFL_dom_4"/>
</dbReference>
<dbReference type="InterPro" id="IPR033764">
    <property type="entry name" value="Sdr_B"/>
</dbReference>
<reference evidence="8 9" key="1">
    <citation type="submission" date="2020-08" db="EMBL/GenBank/DDBJ databases">
        <title>Genomic Encyclopedia of Type Strains, Phase IV (KMG-IV): sequencing the most valuable type-strain genomes for metagenomic binning, comparative biology and taxonomic classification.</title>
        <authorList>
            <person name="Goeker M."/>
        </authorList>
    </citation>
    <scope>NUCLEOTIDE SEQUENCE [LARGE SCALE GENOMIC DNA]</scope>
    <source>
        <strain evidence="8 9">DSM 27165</strain>
    </source>
</reference>
<keyword evidence="9" id="KW-1185">Reference proteome</keyword>
<keyword evidence="2" id="KW-0964">Secreted</keyword>
<evidence type="ECO:0000256" key="4">
    <source>
        <dbReference type="SAM" id="MobiDB-lite"/>
    </source>
</evidence>
<dbReference type="Pfam" id="PF24514">
    <property type="entry name" value="SpaA_4"/>
    <property type="match status" value="3"/>
</dbReference>
<dbReference type="Pfam" id="PF01345">
    <property type="entry name" value="DUF11"/>
    <property type="match status" value="3"/>
</dbReference>
<dbReference type="Proteomes" id="UP000575898">
    <property type="component" value="Unassembled WGS sequence"/>
</dbReference>
<feature type="domain" description="SpaA-like prealbumin fold" evidence="7">
    <location>
        <begin position="257"/>
        <end position="360"/>
    </location>
</feature>
<feature type="domain" description="SpaA-like prealbumin fold" evidence="7">
    <location>
        <begin position="365"/>
        <end position="470"/>
    </location>
</feature>
<dbReference type="PANTHER" id="PTHR34819:SF3">
    <property type="entry name" value="CELL SURFACE PROTEIN"/>
    <property type="match status" value="1"/>
</dbReference>
<feature type="domain" description="SpaA-like prealbumin fold" evidence="7">
    <location>
        <begin position="474"/>
        <end position="578"/>
    </location>
</feature>
<accession>A0A840MPX5</accession>
<dbReference type="PANTHER" id="PTHR34819">
    <property type="entry name" value="LARGE CYSTEINE-RICH PERIPLASMIC PROTEIN OMCB"/>
    <property type="match status" value="1"/>
</dbReference>
<dbReference type="Gene3D" id="2.60.40.740">
    <property type="match status" value="1"/>
</dbReference>
<dbReference type="RefSeq" id="WP_184039339.1">
    <property type="nucleotide sequence ID" value="NZ_JACHHY010000013.1"/>
</dbReference>
<protein>
    <submittedName>
        <fullName evidence="8">Putative repeat protein (TIGR01451 family)</fullName>
    </submittedName>
</protein>
<organism evidence="8 9">
    <name type="scientific">Chitinivorax tropicus</name>
    <dbReference type="NCBI Taxonomy" id="714531"/>
    <lineage>
        <taxon>Bacteria</taxon>
        <taxon>Pseudomonadati</taxon>
        <taxon>Pseudomonadota</taxon>
        <taxon>Betaproteobacteria</taxon>
        <taxon>Chitinivorax</taxon>
    </lineage>
</organism>
<dbReference type="InterPro" id="IPR013783">
    <property type="entry name" value="Ig-like_fold"/>
</dbReference>
<dbReference type="EMBL" id="JACHHY010000013">
    <property type="protein sequence ID" value="MBB5019097.1"/>
    <property type="molecule type" value="Genomic_DNA"/>
</dbReference>
<sequence>MQWAVRLRKQISKPRHWIKIGGPLVWLLVTTSAYAALTCDVGEAAQTFSFPSGSWAANSYGPVSYPVTTGGNTTTFTVSIDKKWPSIFAPYPRLERNGNLPNSLVVIAYNAPINQPIVDFNLLFNRPVNKLSFTAVDIDSFRTVSAAYVDSVIFRANNGNVIRPTAIIPNDPTQILTNLVDGSVQALDPGPFPGPGGNALVCTPTSSACNVQVDFAQSGITNATVHYQNGPLYAAIDSQATGINQFSWCLPPTTLRTSAISQHGTGAFTYSGDNGFGGNQLTTASPGTVVTGTPFTLTNSGTATTLTHTPATPGFAVTDINCTGLGAGGTATANLAAGSVTLDAAATQAGSAIACTFTHSKLPTVVLQTTSIGGAGTFPYTGTNGMAAVSNTTTQSGTPVNSGTLTLNAIGQATTITQATPSGYKVTDIACTGLGTGGTATPDLNGGKVVLDATATVSGAAIACTFTNTKVPTVTIQTISLGGTNRFAYTGTNGLADLTNATTASAVPVSSSPQMLSTIGASTTIKQTVPTDYRLTDISCTGMGTGGKATPDLANGSVTLDAAATAGGAAIACTFTNAQAGPPTLRVTKTGPVTMTAGATASYQLTLTNVGGTSTNGLVALTDTLPTGLRFTGQETGSPLSCTANGQVVTCTGTPQLAAGDTLSIRYTVKADSTLSGNITNTVVATSTGGDPRTADCDNPAPNVGSHNVSKDNLCAKTTAAVPGGNPSVTKALGSVNGNPVPANYQIKPGDTLTYQINVTETTGQGAVSTVLTETTPAGSRYIGTQEGWSGGCAASGGSCTQQVTAPAGQTLVKTFTVQVPNPLNAVQTQLTNVVTTSAGTCASCTVTTPVAKPELTVLNRAGTPSHAGGKVFDIPYRLVIANTGNVTAARVQLNDNFTSTFAAALPANGGGGIQLRPGSLAVTNGSQTDACQGNAVYDGLADSALLSGAFDLQPGQSCNIGLVIRIDFGMNPVPTEPLLSSAQGTAIAAGGGINRQGYQFTTDGRPQTPPATLTAEASSIDVVPVPGFPAGQIPPVPLLVPAHTDPPSPTPVTLTSTTLGLSIIKQASVKQAEVGDTVSYTVTIRNHGLFPLQRAIVEDRLPAGFSYLDGTARLQLKGRAGKALADPSGKPGTQLVFSIGTLPQQSEVTLSYRVRVGILATRGDGINRAMACTGDRQRCSDEARARVTVNAGVFGDQACLAGKVFVDCNHNHIQDEEELGIPGVRLYLENGTYFVTDSEGKYSFCGLTPQSHVIKIDGSTLPKKSYLTTTSNRNLGDANSLWLDARYGELLRADFAEGSCSNTVLEQVKARRSQGEISSTETEGAGRLSLRPKAPTYPQQGTERADQPLVAPRKQVAPQGDNHAR</sequence>
<comment type="subcellular location">
    <subcellularLocation>
        <location evidence="1">Secreted</location>
    </subcellularLocation>
</comment>
<name>A0A840MPX5_9PROT</name>
<dbReference type="SUPFAM" id="SSF117074">
    <property type="entry name" value="Hypothetical protein PA1324"/>
    <property type="match status" value="1"/>
</dbReference>
<gene>
    <name evidence="8" type="ORF">HNQ59_002395</name>
</gene>
<dbReference type="Gene3D" id="2.60.40.10">
    <property type="entry name" value="Immunoglobulins"/>
    <property type="match status" value="2"/>
</dbReference>
<dbReference type="NCBIfam" id="TIGR01451">
    <property type="entry name" value="B_ant_repeat"/>
    <property type="match status" value="1"/>
</dbReference>
<dbReference type="GO" id="GO:0005576">
    <property type="term" value="C:extracellular region"/>
    <property type="evidence" value="ECO:0007669"/>
    <property type="project" value="UniProtKB-SubCell"/>
</dbReference>
<feature type="domain" description="DUF11" evidence="5">
    <location>
        <begin position="744"/>
        <end position="839"/>
    </location>
</feature>
<feature type="domain" description="SD-repeat containing protein B" evidence="6">
    <location>
        <begin position="1204"/>
        <end position="1270"/>
    </location>
</feature>
<feature type="domain" description="DUF11" evidence="5">
    <location>
        <begin position="585"/>
        <end position="696"/>
    </location>
</feature>
<evidence type="ECO:0000256" key="3">
    <source>
        <dbReference type="ARBA" id="ARBA00022729"/>
    </source>
</evidence>
<evidence type="ECO:0000256" key="2">
    <source>
        <dbReference type="ARBA" id="ARBA00022525"/>
    </source>
</evidence>
<comment type="caution">
    <text evidence="8">The sequence shown here is derived from an EMBL/GenBank/DDBJ whole genome shotgun (WGS) entry which is preliminary data.</text>
</comment>
<dbReference type="InterPro" id="IPR001434">
    <property type="entry name" value="OmcB-like_DUF11"/>
</dbReference>
<evidence type="ECO:0000259" key="5">
    <source>
        <dbReference type="Pfam" id="PF01345"/>
    </source>
</evidence>
<feature type="region of interest" description="Disordered" evidence="4">
    <location>
        <begin position="1311"/>
        <end position="1366"/>
    </location>
</feature>
<evidence type="ECO:0000313" key="8">
    <source>
        <dbReference type="EMBL" id="MBB5019097.1"/>
    </source>
</evidence>
<dbReference type="Pfam" id="PF17210">
    <property type="entry name" value="SdrD_B"/>
    <property type="match status" value="1"/>
</dbReference>